<sequence length="460" mass="52803">MESSRWRSVEFIAQDFRPFLTDEDFNAFVENAPAFQDDLQQLFEIYGRSSYDEYIESVKRVAERISRKISADIEWTFNEAIRIVEEMERKTVLERRRRSSDTDSAASLGAESIDWADAPGSPMSSSLMGSSQNKSSLATSSETNATSSIIDYSLEDFDTHQIRPSRVKRLEQRYEVYAESFIRTNLPWLLSAEHEEAKTAMKQAEEKAEYIMNEYGLDPNDLKKLTILALYDFAILCDDSWSMMPAHNYRNEDRIGSLKDLLIRIAELTALIVPTGISVRFLNYKADSSGEWDHLLGHEVIKRKLEKVDWSGLTRLGTMLKKKIIEPMVIQKMEQEEFKKPLIIVTITDGSPVCEPKDTFKNVVMECKTSEEIRKYGEAAVVFILARVGSDAGAELFLYDLRRSTDLKEWVYCPDQRLDENSAVFTRARIAGRAQGKDDYLKVLLDIFTAALRQQSKMRN</sequence>
<feature type="region of interest" description="Disordered" evidence="1">
    <location>
        <begin position="92"/>
        <end position="140"/>
    </location>
</feature>
<reference evidence="2 3" key="1">
    <citation type="submission" date="2019-10" db="EMBL/GenBank/DDBJ databases">
        <authorList>
            <person name="Palmer J.M."/>
        </authorList>
    </citation>
    <scope>NUCLEOTIDE SEQUENCE [LARGE SCALE GENOMIC DNA]</scope>
    <source>
        <strain evidence="2 3">TWF506</strain>
    </source>
</reference>
<evidence type="ECO:0000256" key="1">
    <source>
        <dbReference type="SAM" id="MobiDB-lite"/>
    </source>
</evidence>
<organism evidence="2 3">
    <name type="scientific">Arthrobotrys conoides</name>
    <dbReference type="NCBI Taxonomy" id="74498"/>
    <lineage>
        <taxon>Eukaryota</taxon>
        <taxon>Fungi</taxon>
        <taxon>Dikarya</taxon>
        <taxon>Ascomycota</taxon>
        <taxon>Pezizomycotina</taxon>
        <taxon>Orbiliomycetes</taxon>
        <taxon>Orbiliales</taxon>
        <taxon>Orbiliaceae</taxon>
        <taxon>Arthrobotrys</taxon>
    </lineage>
</organism>
<protein>
    <recommendedName>
        <fullName evidence="4">VWFA domain-containing protein</fullName>
    </recommendedName>
</protein>
<feature type="compositionally biased region" description="Low complexity" evidence="1">
    <location>
        <begin position="119"/>
        <end position="137"/>
    </location>
</feature>
<accession>A0AAN8NDX4</accession>
<dbReference type="SUPFAM" id="SSF53300">
    <property type="entry name" value="vWA-like"/>
    <property type="match status" value="1"/>
</dbReference>
<dbReference type="PANTHER" id="PTHR34706">
    <property type="entry name" value="SLR1338 PROTEIN"/>
    <property type="match status" value="1"/>
</dbReference>
<evidence type="ECO:0000313" key="3">
    <source>
        <dbReference type="Proteomes" id="UP001307849"/>
    </source>
</evidence>
<dbReference type="InterPro" id="IPR036465">
    <property type="entry name" value="vWFA_dom_sf"/>
</dbReference>
<gene>
    <name evidence="2" type="ORF">TWF506_008801</name>
</gene>
<keyword evidence="3" id="KW-1185">Reference proteome</keyword>
<evidence type="ECO:0008006" key="4">
    <source>
        <dbReference type="Google" id="ProtNLM"/>
    </source>
</evidence>
<comment type="caution">
    <text evidence="2">The sequence shown here is derived from an EMBL/GenBank/DDBJ whole genome shotgun (WGS) entry which is preliminary data.</text>
</comment>
<name>A0AAN8NDX4_9PEZI</name>
<evidence type="ECO:0000313" key="2">
    <source>
        <dbReference type="EMBL" id="KAK6514408.1"/>
    </source>
</evidence>
<dbReference type="EMBL" id="JAVHJM010000005">
    <property type="protein sequence ID" value="KAK6514408.1"/>
    <property type="molecule type" value="Genomic_DNA"/>
</dbReference>
<dbReference type="Proteomes" id="UP001307849">
    <property type="component" value="Unassembled WGS sequence"/>
</dbReference>
<dbReference type="PANTHER" id="PTHR34706:SF2">
    <property type="entry name" value="RFEF"/>
    <property type="match status" value="1"/>
</dbReference>
<dbReference type="AlphaFoldDB" id="A0AAN8NDX4"/>
<proteinExistence type="predicted"/>